<gene>
    <name evidence="1" type="ORF">WJX81_000353</name>
</gene>
<dbReference type="AlphaFoldDB" id="A0AAW1QJI0"/>
<dbReference type="Proteomes" id="UP001445335">
    <property type="component" value="Unassembled WGS sequence"/>
</dbReference>
<sequence length="176" mass="17853">MSAALSEAALTGVIAHASPVAAASKDALLTWDEVSAGSCAGSAQSNGVGSDVACSRREAAQKLASGRLGISNDILEKSGIVRPGSSQYGGTLIGVNGYPLEPPAAMVAAVEFALRRVASWLVDGSPGPQHPDVEGRALGSAAITYFLSAGSERIGLSSPAAEQLRHGCTEVLRTMY</sequence>
<comment type="caution">
    <text evidence="1">The sequence shown here is derived from an EMBL/GenBank/DDBJ whole genome shotgun (WGS) entry which is preliminary data.</text>
</comment>
<evidence type="ECO:0000313" key="1">
    <source>
        <dbReference type="EMBL" id="KAK9821450.1"/>
    </source>
</evidence>
<accession>A0AAW1QJI0</accession>
<evidence type="ECO:0000313" key="2">
    <source>
        <dbReference type="Proteomes" id="UP001445335"/>
    </source>
</evidence>
<reference evidence="1 2" key="1">
    <citation type="journal article" date="2024" name="Nat. Commun.">
        <title>Phylogenomics reveals the evolutionary origins of lichenization in chlorophyte algae.</title>
        <authorList>
            <person name="Puginier C."/>
            <person name="Libourel C."/>
            <person name="Otte J."/>
            <person name="Skaloud P."/>
            <person name="Haon M."/>
            <person name="Grisel S."/>
            <person name="Petersen M."/>
            <person name="Berrin J.G."/>
            <person name="Delaux P.M."/>
            <person name="Dal Grande F."/>
            <person name="Keller J."/>
        </authorList>
    </citation>
    <scope>NUCLEOTIDE SEQUENCE [LARGE SCALE GENOMIC DNA]</scope>
    <source>
        <strain evidence="1 2">SAG 245.80</strain>
    </source>
</reference>
<dbReference type="EMBL" id="JALJOU010000101">
    <property type="protein sequence ID" value="KAK9821450.1"/>
    <property type="molecule type" value="Genomic_DNA"/>
</dbReference>
<protein>
    <submittedName>
        <fullName evidence="1">Uncharacterized protein</fullName>
    </submittedName>
</protein>
<keyword evidence="2" id="KW-1185">Reference proteome</keyword>
<organism evidence="1 2">
    <name type="scientific">Elliptochloris bilobata</name>
    <dbReference type="NCBI Taxonomy" id="381761"/>
    <lineage>
        <taxon>Eukaryota</taxon>
        <taxon>Viridiplantae</taxon>
        <taxon>Chlorophyta</taxon>
        <taxon>core chlorophytes</taxon>
        <taxon>Trebouxiophyceae</taxon>
        <taxon>Trebouxiophyceae incertae sedis</taxon>
        <taxon>Elliptochloris clade</taxon>
        <taxon>Elliptochloris</taxon>
    </lineage>
</organism>
<name>A0AAW1QJI0_9CHLO</name>
<proteinExistence type="predicted"/>